<dbReference type="PANTHER" id="PTHR43527:SF2">
    <property type="entry name" value="4-DIPHOSPHOCYTIDYL-2-C-METHYL-D-ERYTHRITOL KINASE, CHLOROPLASTIC"/>
    <property type="match status" value="1"/>
</dbReference>
<keyword evidence="8 10" id="KW-0414">Isoprene biosynthesis</keyword>
<dbReference type="GO" id="GO:0005524">
    <property type="term" value="F:ATP binding"/>
    <property type="evidence" value="ECO:0007669"/>
    <property type="project" value="UniProtKB-UniRule"/>
</dbReference>
<evidence type="ECO:0000256" key="4">
    <source>
        <dbReference type="ARBA" id="ARBA00022679"/>
    </source>
</evidence>
<dbReference type="PIRSF" id="PIRSF010376">
    <property type="entry name" value="IspE"/>
    <property type="match status" value="1"/>
</dbReference>
<gene>
    <name evidence="10" type="primary">ispE</name>
    <name evidence="13" type="ORF">GGD89_003699</name>
</gene>
<dbReference type="GO" id="GO:0050515">
    <property type="term" value="F:4-(cytidine 5'-diphospho)-2-C-methyl-D-erythritol kinase activity"/>
    <property type="evidence" value="ECO:0007669"/>
    <property type="project" value="UniProtKB-UniRule"/>
</dbReference>
<feature type="domain" description="GHMP kinase C-terminal" evidence="12">
    <location>
        <begin position="234"/>
        <end position="298"/>
    </location>
</feature>
<dbReference type="InterPro" id="IPR013750">
    <property type="entry name" value="GHMP_kinase_C_dom"/>
</dbReference>
<keyword evidence="4 10" id="KW-0808">Transferase</keyword>
<organism evidence="13 14">
    <name type="scientific">Roseospira visakhapatnamensis</name>
    <dbReference type="NCBI Taxonomy" id="390880"/>
    <lineage>
        <taxon>Bacteria</taxon>
        <taxon>Pseudomonadati</taxon>
        <taxon>Pseudomonadota</taxon>
        <taxon>Alphaproteobacteria</taxon>
        <taxon>Rhodospirillales</taxon>
        <taxon>Rhodospirillaceae</taxon>
        <taxon>Roseospira</taxon>
    </lineage>
</organism>
<feature type="binding site" evidence="10">
    <location>
        <begin position="123"/>
        <end position="133"/>
    </location>
    <ligand>
        <name>ATP</name>
        <dbReference type="ChEBI" id="CHEBI:30616"/>
    </ligand>
</feature>
<evidence type="ECO:0000313" key="13">
    <source>
        <dbReference type="EMBL" id="MBB4268045.1"/>
    </source>
</evidence>
<feature type="active site" evidence="10">
    <location>
        <position position="25"/>
    </location>
</feature>
<evidence type="ECO:0000256" key="7">
    <source>
        <dbReference type="ARBA" id="ARBA00022840"/>
    </source>
</evidence>
<protein>
    <recommendedName>
        <fullName evidence="3 10">4-diphosphocytidyl-2-C-methyl-D-erythritol kinase</fullName>
        <shortName evidence="10">CMK</shortName>
        <ecNumber evidence="2 10">2.7.1.148</ecNumber>
    </recommendedName>
    <alternativeName>
        <fullName evidence="9 10">4-(cytidine-5'-diphospho)-2-C-methyl-D-erythritol kinase</fullName>
    </alternativeName>
</protein>
<comment type="similarity">
    <text evidence="1 10">Belongs to the GHMP kinase family. IspE subfamily.</text>
</comment>
<evidence type="ECO:0000256" key="8">
    <source>
        <dbReference type="ARBA" id="ARBA00023229"/>
    </source>
</evidence>
<keyword evidence="6 10" id="KW-0418">Kinase</keyword>
<dbReference type="HAMAP" id="MF_00061">
    <property type="entry name" value="IspE"/>
    <property type="match status" value="1"/>
</dbReference>
<dbReference type="GO" id="GO:0019288">
    <property type="term" value="P:isopentenyl diphosphate biosynthetic process, methylerythritol 4-phosphate pathway"/>
    <property type="evidence" value="ECO:0007669"/>
    <property type="project" value="UniProtKB-UniRule"/>
</dbReference>
<evidence type="ECO:0000313" key="14">
    <source>
        <dbReference type="Proteomes" id="UP000554286"/>
    </source>
</evidence>
<dbReference type="InterPro" id="IPR020568">
    <property type="entry name" value="Ribosomal_Su5_D2-typ_SF"/>
</dbReference>
<evidence type="ECO:0000256" key="6">
    <source>
        <dbReference type="ARBA" id="ARBA00022777"/>
    </source>
</evidence>
<dbReference type="AlphaFoldDB" id="A0A7W6RGA6"/>
<evidence type="ECO:0000259" key="11">
    <source>
        <dbReference type="Pfam" id="PF00288"/>
    </source>
</evidence>
<evidence type="ECO:0000259" key="12">
    <source>
        <dbReference type="Pfam" id="PF08544"/>
    </source>
</evidence>
<dbReference type="InterPro" id="IPR006204">
    <property type="entry name" value="GHMP_kinase_N_dom"/>
</dbReference>
<dbReference type="UniPathway" id="UPA00056">
    <property type="reaction ID" value="UER00094"/>
</dbReference>
<evidence type="ECO:0000256" key="10">
    <source>
        <dbReference type="HAMAP-Rule" id="MF_00061"/>
    </source>
</evidence>
<dbReference type="Pfam" id="PF00288">
    <property type="entry name" value="GHMP_kinases_N"/>
    <property type="match status" value="1"/>
</dbReference>
<dbReference type="InterPro" id="IPR014721">
    <property type="entry name" value="Ribsml_uS5_D2-typ_fold_subgr"/>
</dbReference>
<comment type="function">
    <text evidence="10">Catalyzes the phosphorylation of the position 2 hydroxy group of 4-diphosphocytidyl-2C-methyl-D-erythritol.</text>
</comment>
<dbReference type="Proteomes" id="UP000554286">
    <property type="component" value="Unassembled WGS sequence"/>
</dbReference>
<evidence type="ECO:0000256" key="2">
    <source>
        <dbReference type="ARBA" id="ARBA00012052"/>
    </source>
</evidence>
<comment type="pathway">
    <text evidence="10">Isoprenoid biosynthesis; isopentenyl diphosphate biosynthesis via DXP pathway; isopentenyl diphosphate from 1-deoxy-D-xylulose 5-phosphate: step 3/6.</text>
</comment>
<dbReference type="Gene3D" id="3.30.230.10">
    <property type="match status" value="1"/>
</dbReference>
<dbReference type="NCBIfam" id="TIGR00154">
    <property type="entry name" value="ispE"/>
    <property type="match status" value="1"/>
</dbReference>
<dbReference type="InterPro" id="IPR004424">
    <property type="entry name" value="IspE"/>
</dbReference>
<comment type="caution">
    <text evidence="13">The sequence shown here is derived from an EMBL/GenBank/DDBJ whole genome shotgun (WGS) entry which is preliminary data.</text>
</comment>
<sequence>MTVPSPSPSPSRASDPALRLAAPAKVNLFLHVVGRRPDGYHLLDSLVAFAGVFDTVLVAPPPEDEGSGEGEGEALSLTVEGPNAGALADLSGDDNLILRAARALAEAGGVAPRARVTLVKRLPVAGGIGGGSADAAAALRGLYRLWGLTLGDGPMLDLALSLGADVPVCLFGRAAHMTGIGEGLTPAPSLPAVPMVLINPGVPVSTPAVFRDRSGPFSHPAPLRDAPINAIALANELILRRNDLERPARGLADAVGDALALLTDQPGALLTRMSGSGATCFALFGTEAEAEQARAYLAALRPAWWVERTVLVSDARALDAQA</sequence>
<evidence type="ECO:0000256" key="3">
    <source>
        <dbReference type="ARBA" id="ARBA00017473"/>
    </source>
</evidence>
<keyword evidence="14" id="KW-1185">Reference proteome</keyword>
<dbReference type="GO" id="GO:0016114">
    <property type="term" value="P:terpenoid biosynthetic process"/>
    <property type="evidence" value="ECO:0007669"/>
    <property type="project" value="UniProtKB-UniRule"/>
</dbReference>
<dbReference type="SUPFAM" id="SSF55060">
    <property type="entry name" value="GHMP Kinase, C-terminal domain"/>
    <property type="match status" value="1"/>
</dbReference>
<dbReference type="PANTHER" id="PTHR43527">
    <property type="entry name" value="4-DIPHOSPHOCYTIDYL-2-C-METHYL-D-ERYTHRITOL KINASE, CHLOROPLASTIC"/>
    <property type="match status" value="1"/>
</dbReference>
<dbReference type="InterPro" id="IPR036554">
    <property type="entry name" value="GHMP_kinase_C_sf"/>
</dbReference>
<proteinExistence type="inferred from homology"/>
<dbReference type="NCBIfam" id="NF011202">
    <property type="entry name" value="PRK14608.1"/>
    <property type="match status" value="1"/>
</dbReference>
<feature type="active site" evidence="10">
    <location>
        <position position="165"/>
    </location>
</feature>
<feature type="domain" description="GHMP kinase N-terminal" evidence="11">
    <location>
        <begin position="95"/>
        <end position="173"/>
    </location>
</feature>
<accession>A0A7W6RGA6</accession>
<evidence type="ECO:0000256" key="5">
    <source>
        <dbReference type="ARBA" id="ARBA00022741"/>
    </source>
</evidence>
<dbReference type="RefSeq" id="WP_184048530.1">
    <property type="nucleotide sequence ID" value="NZ_JACIGK010000045.1"/>
</dbReference>
<dbReference type="EMBL" id="JACIGK010000045">
    <property type="protein sequence ID" value="MBB4268045.1"/>
    <property type="molecule type" value="Genomic_DNA"/>
</dbReference>
<evidence type="ECO:0000256" key="1">
    <source>
        <dbReference type="ARBA" id="ARBA00009684"/>
    </source>
</evidence>
<evidence type="ECO:0000256" key="9">
    <source>
        <dbReference type="ARBA" id="ARBA00032554"/>
    </source>
</evidence>
<reference evidence="13 14" key="1">
    <citation type="submission" date="2020-08" db="EMBL/GenBank/DDBJ databases">
        <title>Genome sequencing of Purple Non-Sulfur Bacteria from various extreme environments.</title>
        <authorList>
            <person name="Mayer M."/>
        </authorList>
    </citation>
    <scope>NUCLEOTIDE SEQUENCE [LARGE SCALE GENOMIC DNA]</scope>
    <source>
        <strain evidence="13 14">JA131</strain>
    </source>
</reference>
<keyword evidence="5 10" id="KW-0547">Nucleotide-binding</keyword>
<dbReference type="Pfam" id="PF08544">
    <property type="entry name" value="GHMP_kinases_C"/>
    <property type="match status" value="1"/>
</dbReference>
<dbReference type="EC" id="2.7.1.148" evidence="2 10"/>
<dbReference type="Gene3D" id="3.30.70.890">
    <property type="entry name" value="GHMP kinase, C-terminal domain"/>
    <property type="match status" value="1"/>
</dbReference>
<dbReference type="SUPFAM" id="SSF54211">
    <property type="entry name" value="Ribosomal protein S5 domain 2-like"/>
    <property type="match status" value="1"/>
</dbReference>
<comment type="catalytic activity">
    <reaction evidence="10">
        <text>4-CDP-2-C-methyl-D-erythritol + ATP = 4-CDP-2-C-methyl-D-erythritol 2-phosphate + ADP + H(+)</text>
        <dbReference type="Rhea" id="RHEA:18437"/>
        <dbReference type="ChEBI" id="CHEBI:15378"/>
        <dbReference type="ChEBI" id="CHEBI:30616"/>
        <dbReference type="ChEBI" id="CHEBI:57823"/>
        <dbReference type="ChEBI" id="CHEBI:57919"/>
        <dbReference type="ChEBI" id="CHEBI:456216"/>
        <dbReference type="EC" id="2.7.1.148"/>
    </reaction>
</comment>
<keyword evidence="7 10" id="KW-0067">ATP-binding</keyword>
<name>A0A7W6RGA6_9PROT</name>